<reference evidence="9 10" key="1">
    <citation type="journal article" date="2019" name="Mol. Biol. Evol.">
        <title>Blast fungal genomes show frequent chromosomal changes, gene gains and losses, and effector gene turnover.</title>
        <authorList>
            <person name="Gomez Luciano L.B."/>
            <person name="Jason Tsai I."/>
            <person name="Chuma I."/>
            <person name="Tosa Y."/>
            <person name="Chen Y.H."/>
            <person name="Li J.Y."/>
            <person name="Li M.Y."/>
            <person name="Jade Lu M.Y."/>
            <person name="Nakayashiki H."/>
            <person name="Li W.H."/>
        </authorList>
    </citation>
    <scope>NUCLEOTIDE SEQUENCE [LARGE SCALE GENOMIC DNA]</scope>
    <source>
        <strain evidence="9">MZ5-1-6</strain>
    </source>
</reference>
<dbReference type="PANTHER" id="PTHR46206">
    <property type="entry name" value="CYTOCHROME P450"/>
    <property type="match status" value="1"/>
</dbReference>
<dbReference type="GO" id="GO:0005506">
    <property type="term" value="F:iron ion binding"/>
    <property type="evidence" value="ECO:0007669"/>
    <property type="project" value="InterPro"/>
</dbReference>
<dbReference type="InterPro" id="IPR001128">
    <property type="entry name" value="Cyt_P450"/>
</dbReference>
<dbReference type="GO" id="GO:0004497">
    <property type="term" value="F:monooxygenase activity"/>
    <property type="evidence" value="ECO:0007669"/>
    <property type="project" value="UniProtKB-KW"/>
</dbReference>
<dbReference type="SUPFAM" id="SSF48264">
    <property type="entry name" value="Cytochrome P450"/>
    <property type="match status" value="1"/>
</dbReference>
<dbReference type="EMBL" id="CP034208">
    <property type="protein sequence ID" value="QBZ62715.1"/>
    <property type="molecule type" value="Genomic_DNA"/>
</dbReference>
<evidence type="ECO:0000256" key="7">
    <source>
        <dbReference type="ARBA" id="ARBA00023033"/>
    </source>
</evidence>
<keyword evidence="3 8" id="KW-0349">Heme</keyword>
<keyword evidence="5 8" id="KW-0560">Oxidoreductase</keyword>
<protein>
    <submittedName>
        <fullName evidence="9">Uncharacterized protein</fullName>
    </submittedName>
</protein>
<name>A0A4P7NKS6_PYROR</name>
<comment type="cofactor">
    <cofactor evidence="1">
        <name>heme</name>
        <dbReference type="ChEBI" id="CHEBI:30413"/>
    </cofactor>
</comment>
<evidence type="ECO:0000256" key="2">
    <source>
        <dbReference type="ARBA" id="ARBA00010617"/>
    </source>
</evidence>
<accession>A0A4P7NKS6</accession>
<dbReference type="VEuPathDB" id="FungiDB:M_BR32_EuGene_00023211"/>
<keyword evidence="7 8" id="KW-0503">Monooxygenase</keyword>
<proteinExistence type="inferred from homology"/>
<keyword evidence="6 8" id="KW-0408">Iron</keyword>
<dbReference type="InterPro" id="IPR036396">
    <property type="entry name" value="Cyt_P450_sf"/>
</dbReference>
<evidence type="ECO:0000313" key="9">
    <source>
        <dbReference type="EMBL" id="QBZ62715.1"/>
    </source>
</evidence>
<evidence type="ECO:0000256" key="8">
    <source>
        <dbReference type="RuleBase" id="RU000461"/>
    </source>
</evidence>
<evidence type="ECO:0000256" key="6">
    <source>
        <dbReference type="ARBA" id="ARBA00023004"/>
    </source>
</evidence>
<evidence type="ECO:0000313" key="10">
    <source>
        <dbReference type="Proteomes" id="UP000294847"/>
    </source>
</evidence>
<dbReference type="PROSITE" id="PS00086">
    <property type="entry name" value="CYTOCHROME_P450"/>
    <property type="match status" value="1"/>
</dbReference>
<dbReference type="CDD" id="cd11041">
    <property type="entry name" value="CYP503A1-like"/>
    <property type="match status" value="1"/>
</dbReference>
<sequence>MAGENLPLEILDRISVGRVLAGIFLFVVTSFIVDILQQPSYPKSLPRVGYGSGPISTVRNWLGYVFKFPQWVDSGYQKYSKEGKAFVVPSAASRPQEIVVPRTQTAWMLDLPERQLSSAHAQSDVLYSEYQFLGSEFATDSFHINIIHRNLTRHLSTLIPSLQDEVQVAVDETFGTDTENWKEFNLWESWVKLVPSVINRVLVGPELCRNKELLNSMVHFADTVVMNSFILSLFPKTLQPIIGRALAVQNWRLYKKAHKILEPVINERLEMMARKDAGNDAKMADWEPSEDFITWAIRMARNEGRSGELNSVNITKRLLPIEFAAIHTTVITGHFLLLDLLTSDPKKGFMESIRQEASSMLQRSGGRWTKDGLWNLYRTDSAIRESQRLSIFATSLTKRKVVAPEGITNPVEGWHVPQGGYLMLNLDGPQHDEDLYENPKEYDAFRFSRPREEYEARPADKKDLEEYMQLKKLGMVTTGDSHLAFGHGRHACPGRFFVAHMLKMTVAHLLCNYELEPLPEKPKAAWMGQLIIPPVDVKIRLRRRKQTA</sequence>
<dbReference type="Pfam" id="PF00067">
    <property type="entry name" value="p450"/>
    <property type="match status" value="1"/>
</dbReference>
<evidence type="ECO:0000256" key="4">
    <source>
        <dbReference type="ARBA" id="ARBA00022723"/>
    </source>
</evidence>
<keyword evidence="4 8" id="KW-0479">Metal-binding</keyword>
<gene>
    <name evidence="9" type="ORF">PoMZ_11602</name>
</gene>
<dbReference type="AlphaFoldDB" id="A0A4P7NKS6"/>
<dbReference type="InterPro" id="IPR017972">
    <property type="entry name" value="Cyt_P450_CS"/>
</dbReference>
<dbReference type="Gene3D" id="1.10.630.10">
    <property type="entry name" value="Cytochrome P450"/>
    <property type="match status" value="1"/>
</dbReference>
<dbReference type="Proteomes" id="UP000294847">
    <property type="component" value="Chromosome 5"/>
</dbReference>
<dbReference type="GO" id="GO:0016705">
    <property type="term" value="F:oxidoreductase activity, acting on paired donors, with incorporation or reduction of molecular oxygen"/>
    <property type="evidence" value="ECO:0007669"/>
    <property type="project" value="InterPro"/>
</dbReference>
<evidence type="ECO:0000256" key="1">
    <source>
        <dbReference type="ARBA" id="ARBA00001971"/>
    </source>
</evidence>
<evidence type="ECO:0000256" key="3">
    <source>
        <dbReference type="ARBA" id="ARBA00022617"/>
    </source>
</evidence>
<dbReference type="GO" id="GO:0020037">
    <property type="term" value="F:heme binding"/>
    <property type="evidence" value="ECO:0007669"/>
    <property type="project" value="InterPro"/>
</dbReference>
<evidence type="ECO:0000256" key="5">
    <source>
        <dbReference type="ARBA" id="ARBA00023002"/>
    </source>
</evidence>
<dbReference type="PANTHER" id="PTHR46206:SF1">
    <property type="entry name" value="P450, PUTATIVE (EUROFUNG)-RELATED"/>
    <property type="match status" value="1"/>
</dbReference>
<comment type="similarity">
    <text evidence="2 8">Belongs to the cytochrome P450 family.</text>
</comment>
<organism evidence="9 10">
    <name type="scientific">Pyricularia oryzae</name>
    <name type="common">Rice blast fungus</name>
    <name type="synonym">Magnaporthe oryzae</name>
    <dbReference type="NCBI Taxonomy" id="318829"/>
    <lineage>
        <taxon>Eukaryota</taxon>
        <taxon>Fungi</taxon>
        <taxon>Dikarya</taxon>
        <taxon>Ascomycota</taxon>
        <taxon>Pezizomycotina</taxon>
        <taxon>Sordariomycetes</taxon>
        <taxon>Sordariomycetidae</taxon>
        <taxon>Magnaporthales</taxon>
        <taxon>Pyriculariaceae</taxon>
        <taxon>Pyricularia</taxon>
    </lineage>
</organism>